<proteinExistence type="predicted"/>
<dbReference type="SUPFAM" id="SSF51735">
    <property type="entry name" value="NAD(P)-binding Rossmann-fold domains"/>
    <property type="match status" value="1"/>
</dbReference>
<sequence>MAALIAFLPSDVAGNITGADHIIDGGTVKTL</sequence>
<accession>A0A7W8BAK0</accession>
<organism evidence="1 2">
    <name type="scientific">Streptomyces eurocidicus</name>
    <name type="common">Streptoverticillium eurocidicus</name>
    <dbReference type="NCBI Taxonomy" id="66423"/>
    <lineage>
        <taxon>Bacteria</taxon>
        <taxon>Bacillati</taxon>
        <taxon>Actinomycetota</taxon>
        <taxon>Actinomycetes</taxon>
        <taxon>Kitasatosporales</taxon>
        <taxon>Streptomycetaceae</taxon>
        <taxon>Streptomyces</taxon>
    </lineage>
</organism>
<dbReference type="Proteomes" id="UP000528608">
    <property type="component" value="Unassembled WGS sequence"/>
</dbReference>
<dbReference type="EMBL" id="JACHJF010000009">
    <property type="protein sequence ID" value="MBB5119815.1"/>
    <property type="molecule type" value="Genomic_DNA"/>
</dbReference>
<comment type="caution">
    <text evidence="1">The sequence shown here is derived from an EMBL/GenBank/DDBJ whole genome shotgun (WGS) entry which is preliminary data.</text>
</comment>
<evidence type="ECO:0000313" key="2">
    <source>
        <dbReference type="Proteomes" id="UP000528608"/>
    </source>
</evidence>
<evidence type="ECO:0000313" key="1">
    <source>
        <dbReference type="EMBL" id="MBB5119815.1"/>
    </source>
</evidence>
<reference evidence="1 2" key="1">
    <citation type="submission" date="2020-08" db="EMBL/GenBank/DDBJ databases">
        <title>Genomic Encyclopedia of Type Strains, Phase III (KMG-III): the genomes of soil and plant-associated and newly described type strains.</title>
        <authorList>
            <person name="Whitman W."/>
        </authorList>
    </citation>
    <scope>NUCLEOTIDE SEQUENCE [LARGE SCALE GENOMIC DNA]</scope>
    <source>
        <strain evidence="1 2">CECT 3259</strain>
    </source>
</reference>
<gene>
    <name evidence="1" type="ORF">FHS36_003249</name>
</gene>
<name>A0A7W8BAK0_STREU</name>
<dbReference type="AlphaFoldDB" id="A0A7W8BAK0"/>
<dbReference type="InterPro" id="IPR036291">
    <property type="entry name" value="NAD(P)-bd_dom_sf"/>
</dbReference>
<protein>
    <submittedName>
        <fullName evidence="1">NAD(P)-dependent dehydrogenase (Short-subunit alcohol dehydrogenase family)</fullName>
    </submittedName>
</protein>